<evidence type="ECO:0000256" key="1">
    <source>
        <dbReference type="SAM" id="MobiDB-lite"/>
    </source>
</evidence>
<name>A0A165IQG9_9BASI</name>
<evidence type="ECO:0000313" key="3">
    <source>
        <dbReference type="EMBL" id="KZT60869.1"/>
    </source>
</evidence>
<dbReference type="Proteomes" id="UP000076842">
    <property type="component" value="Unassembled WGS sequence"/>
</dbReference>
<dbReference type="InParanoid" id="A0A165IQG9"/>
<dbReference type="AlphaFoldDB" id="A0A165IQG9"/>
<dbReference type="OrthoDB" id="3353107at2759"/>
<gene>
    <name evidence="3" type="ORF">CALCODRAFT_428603</name>
</gene>
<dbReference type="Pfam" id="PF24764">
    <property type="entry name" value="rva_4"/>
    <property type="match status" value="1"/>
</dbReference>
<dbReference type="EMBL" id="KV423927">
    <property type="protein sequence ID" value="KZT60869.1"/>
    <property type="molecule type" value="Genomic_DNA"/>
</dbReference>
<reference evidence="3 4" key="1">
    <citation type="journal article" date="2016" name="Mol. Biol. Evol.">
        <title>Comparative Genomics of Early-Diverging Mushroom-Forming Fungi Provides Insights into the Origins of Lignocellulose Decay Capabilities.</title>
        <authorList>
            <person name="Nagy L.G."/>
            <person name="Riley R."/>
            <person name="Tritt A."/>
            <person name="Adam C."/>
            <person name="Daum C."/>
            <person name="Floudas D."/>
            <person name="Sun H."/>
            <person name="Yadav J.S."/>
            <person name="Pangilinan J."/>
            <person name="Larsson K.H."/>
            <person name="Matsuura K."/>
            <person name="Barry K."/>
            <person name="Labutti K."/>
            <person name="Kuo R."/>
            <person name="Ohm R.A."/>
            <person name="Bhattacharya S.S."/>
            <person name="Shirouzu T."/>
            <person name="Yoshinaga Y."/>
            <person name="Martin F.M."/>
            <person name="Grigoriev I.V."/>
            <person name="Hibbett D.S."/>
        </authorList>
    </citation>
    <scope>NUCLEOTIDE SEQUENCE [LARGE SCALE GENOMIC DNA]</scope>
    <source>
        <strain evidence="3 4">HHB12733</strain>
    </source>
</reference>
<dbReference type="PANTHER" id="PTHR46791">
    <property type="entry name" value="EXPRESSED PROTEIN"/>
    <property type="match status" value="1"/>
</dbReference>
<evidence type="ECO:0000313" key="4">
    <source>
        <dbReference type="Proteomes" id="UP000076842"/>
    </source>
</evidence>
<proteinExistence type="predicted"/>
<dbReference type="STRING" id="1353952.A0A165IQG9"/>
<keyword evidence="4" id="KW-1185">Reference proteome</keyword>
<feature type="domain" description="Integrase core" evidence="2">
    <location>
        <begin position="1"/>
        <end position="106"/>
    </location>
</feature>
<evidence type="ECO:0000259" key="2">
    <source>
        <dbReference type="Pfam" id="PF24764"/>
    </source>
</evidence>
<protein>
    <recommendedName>
        <fullName evidence="2">Integrase core domain-containing protein</fullName>
    </recommendedName>
</protein>
<dbReference type="InterPro" id="IPR058913">
    <property type="entry name" value="Integrase_dom_put"/>
</dbReference>
<dbReference type="PANTHER" id="PTHR46791:SF5">
    <property type="entry name" value="CLR5 DOMAIN-CONTAINING PROTEIN-RELATED"/>
    <property type="match status" value="1"/>
</dbReference>
<accession>A0A165IQG9</accession>
<sequence>MLQHRGRNRGSYIWGRSVHNTRIERLWVDVTNSFGRKWSRFFYNLETNHGLNHLNEHHIWLLQHLFLSDMNNDAVAFQNEWNEHTLALPGRNQRPAVLFLAGCIQLGARGIDMQSQDDEEYGRDPQGFGVEQDRRPVHSHNDDLSNTGFQEDLAAGDINNDEVPPRLNVVDPVPSTCPLRADQLRVLNDNLEGYLTSTDPITLAERWRRAFAICTRFMHA</sequence>
<feature type="region of interest" description="Disordered" evidence="1">
    <location>
        <begin position="114"/>
        <end position="149"/>
    </location>
</feature>
<feature type="compositionally biased region" description="Basic and acidic residues" evidence="1">
    <location>
        <begin position="131"/>
        <end position="143"/>
    </location>
</feature>
<organism evidence="3 4">
    <name type="scientific">Calocera cornea HHB12733</name>
    <dbReference type="NCBI Taxonomy" id="1353952"/>
    <lineage>
        <taxon>Eukaryota</taxon>
        <taxon>Fungi</taxon>
        <taxon>Dikarya</taxon>
        <taxon>Basidiomycota</taxon>
        <taxon>Agaricomycotina</taxon>
        <taxon>Dacrymycetes</taxon>
        <taxon>Dacrymycetales</taxon>
        <taxon>Dacrymycetaceae</taxon>
        <taxon>Calocera</taxon>
    </lineage>
</organism>